<dbReference type="EMBL" id="CP031037">
    <property type="protein sequence ID" value="QDZ20691.1"/>
    <property type="molecule type" value="Genomic_DNA"/>
</dbReference>
<evidence type="ECO:0000313" key="5">
    <source>
        <dbReference type="EMBL" id="QDZ20691.1"/>
    </source>
</evidence>
<proteinExistence type="predicted"/>
<keyword evidence="6" id="KW-1185">Reference proteome</keyword>
<protein>
    <submittedName>
        <fullName evidence="5">CocE/serine esterase</fullName>
    </submittedName>
</protein>
<dbReference type="GO" id="GO:0008239">
    <property type="term" value="F:dipeptidyl-peptidase activity"/>
    <property type="evidence" value="ECO:0007669"/>
    <property type="project" value="InterPro"/>
</dbReference>
<keyword evidence="3" id="KW-0732">Signal</keyword>
<evidence type="ECO:0000256" key="2">
    <source>
        <dbReference type="SAM" id="MobiDB-lite"/>
    </source>
</evidence>
<dbReference type="Gene3D" id="3.40.50.1820">
    <property type="entry name" value="alpha/beta hydrolase"/>
    <property type="match status" value="1"/>
</dbReference>
<keyword evidence="1" id="KW-0378">Hydrolase</keyword>
<accession>A0A5B8MK96</accession>
<dbReference type="SUPFAM" id="SSF49785">
    <property type="entry name" value="Galactose-binding domain-like"/>
    <property type="match status" value="1"/>
</dbReference>
<dbReference type="InterPro" id="IPR029058">
    <property type="entry name" value="AB_hydrolase_fold"/>
</dbReference>
<gene>
    <name evidence="5" type="ORF">A3770_04p32090</name>
</gene>
<evidence type="ECO:0000256" key="1">
    <source>
        <dbReference type="ARBA" id="ARBA00022801"/>
    </source>
</evidence>
<dbReference type="InterPro" id="IPR000383">
    <property type="entry name" value="Xaa-Pro-like_dom"/>
</dbReference>
<dbReference type="Pfam" id="PF08530">
    <property type="entry name" value="PepX_C"/>
    <property type="match status" value="1"/>
</dbReference>
<dbReference type="AlphaFoldDB" id="A0A5B8MK96"/>
<organism evidence="5 6">
    <name type="scientific">Chloropicon primus</name>
    <dbReference type="NCBI Taxonomy" id="1764295"/>
    <lineage>
        <taxon>Eukaryota</taxon>
        <taxon>Viridiplantae</taxon>
        <taxon>Chlorophyta</taxon>
        <taxon>Chloropicophyceae</taxon>
        <taxon>Chloropicales</taxon>
        <taxon>Chloropicaceae</taxon>
        <taxon>Chloropicon</taxon>
    </lineage>
</organism>
<feature type="region of interest" description="Disordered" evidence="2">
    <location>
        <begin position="13"/>
        <end position="35"/>
    </location>
</feature>
<feature type="signal peptide" evidence="3">
    <location>
        <begin position="1"/>
        <end position="19"/>
    </location>
</feature>
<evidence type="ECO:0000256" key="3">
    <source>
        <dbReference type="SAM" id="SignalP"/>
    </source>
</evidence>
<dbReference type="Pfam" id="PF02129">
    <property type="entry name" value="Peptidase_S15"/>
    <property type="match status" value="1"/>
</dbReference>
<dbReference type="NCBIfam" id="TIGR00976">
    <property type="entry name" value="CocE_NonD"/>
    <property type="match status" value="1"/>
</dbReference>
<evidence type="ECO:0000259" key="4">
    <source>
        <dbReference type="SMART" id="SM00939"/>
    </source>
</evidence>
<dbReference type="SMART" id="SM00939">
    <property type="entry name" value="PepX_C"/>
    <property type="match status" value="1"/>
</dbReference>
<dbReference type="InterPro" id="IPR005674">
    <property type="entry name" value="CocE/Ser_esterase"/>
</dbReference>
<sequence>MKALLSGLLGLGGGGGGEAQEAQEPAAQQTGTTTVPFLEEREGAAATGSRHPLDPRGALERLRHSRKLKQRRANNQDRHWNVKEIEGVLPKEGWFPRKKAPRCETYMVTMADGVELAVDVILPPERAGAPGEKIPCVFHQTRYYRQWRLRKVLRPIEPFPMDPINLSFKKAFTNSGFAIVSVDVRGTGASFGQWSAPCQPKEREDSVEMLNWISQQSWCNGSIFCYGISYDAMAAMFTVSYKHPNVKACASLFSYFDVYSDLGAPGGVLLKYFFDNWNQLVHALDSGRLIEAPPPIGASFVAGFKGVKGVSKALVKKALESHETADLSEATRQVINRDDHPDALRGLKMDDSSPYTRHRELRESNVPFFLVAGWLDGSARSSINVFWHCARDSGSRLIIGPWTHGGVQNAGLGPKQKSDFSSFHKIMKIGRSKLVAEVVKFFLSLANDCPSSSGGNEGVITYFTMNAPDEIISRWRQTSCWPPSHLEDKVFYFGVDSAASDHRLSLTQVPPQSEAELAFSAEKGQGPHHCNSRFHTMIFVGDLLNYKMGKYRHHVFMDSKPLDCHLEITGTPYLDLWVSSSHPDADIIVYLEDYDPVTGSVNYVTEGAFRARHRKLYPKAECEGHYQSSVPPDIPFYHTFDEADAEPLVPGEPARLVFEMMPTSYCFQRGSCMRLAFSGSDEQHYLHNVQEGTEIKVVSGPGHESLVHLPIKAYY</sequence>
<dbReference type="STRING" id="1764295.A0A5B8MK96"/>
<dbReference type="Gene3D" id="2.60.120.260">
    <property type="entry name" value="Galactose-binding domain-like"/>
    <property type="match status" value="1"/>
</dbReference>
<dbReference type="Gene3D" id="1.10.3020.10">
    <property type="entry name" value="alpha-amino acid ester hydrolase ( Helical cap domain)"/>
    <property type="match status" value="1"/>
</dbReference>
<dbReference type="Proteomes" id="UP000316726">
    <property type="component" value="Chromosome 4"/>
</dbReference>
<dbReference type="OrthoDB" id="564507at2759"/>
<reference evidence="5 6" key="1">
    <citation type="submission" date="2018-07" db="EMBL/GenBank/DDBJ databases">
        <title>The complete nuclear genome of the prasinophyte Chloropicon primus (CCMP1205).</title>
        <authorList>
            <person name="Pombert J.-F."/>
            <person name="Otis C."/>
            <person name="Turmel M."/>
            <person name="Lemieux C."/>
        </authorList>
    </citation>
    <scope>NUCLEOTIDE SEQUENCE [LARGE SCALE GENOMIC DNA]</scope>
    <source>
        <strain evidence="5 6">CCMP1205</strain>
    </source>
</reference>
<dbReference type="InterPro" id="IPR013736">
    <property type="entry name" value="Xaa-Pro_dipept_C"/>
</dbReference>
<dbReference type="SUPFAM" id="SSF53474">
    <property type="entry name" value="alpha/beta-Hydrolases"/>
    <property type="match status" value="1"/>
</dbReference>
<dbReference type="InterPro" id="IPR008979">
    <property type="entry name" value="Galactose-bd-like_sf"/>
</dbReference>
<feature type="chain" id="PRO_5022984241" evidence="3">
    <location>
        <begin position="20"/>
        <end position="715"/>
    </location>
</feature>
<name>A0A5B8MK96_9CHLO</name>
<feature type="domain" description="Xaa-Pro dipeptidyl-peptidase C-terminal" evidence="4">
    <location>
        <begin position="439"/>
        <end position="708"/>
    </location>
</feature>
<evidence type="ECO:0000313" key="6">
    <source>
        <dbReference type="Proteomes" id="UP000316726"/>
    </source>
</evidence>
<feature type="compositionally biased region" description="Low complexity" evidence="2">
    <location>
        <begin position="19"/>
        <end position="34"/>
    </location>
</feature>